<name>A0ABN9U4Z1_9DINO</name>
<accession>A0ABN9U4Z1</accession>
<feature type="chain" id="PRO_5046846325" description="Feruloyl esterase" evidence="1">
    <location>
        <begin position="19"/>
        <end position="376"/>
    </location>
</feature>
<feature type="signal peptide" evidence="1">
    <location>
        <begin position="1"/>
        <end position="18"/>
    </location>
</feature>
<proteinExistence type="predicted"/>
<keyword evidence="3" id="KW-1185">Reference proteome</keyword>
<evidence type="ECO:0000256" key="1">
    <source>
        <dbReference type="SAM" id="SignalP"/>
    </source>
</evidence>
<dbReference type="Proteomes" id="UP001189429">
    <property type="component" value="Unassembled WGS sequence"/>
</dbReference>
<dbReference type="Gene3D" id="3.40.50.1820">
    <property type="entry name" value="alpha/beta hydrolase"/>
    <property type="match status" value="1"/>
</dbReference>
<keyword evidence="1" id="KW-0732">Signal</keyword>
<evidence type="ECO:0000313" key="2">
    <source>
        <dbReference type="EMBL" id="CAK0853922.1"/>
    </source>
</evidence>
<dbReference type="InterPro" id="IPR029058">
    <property type="entry name" value="AB_hydrolase_fold"/>
</dbReference>
<dbReference type="EMBL" id="CAUYUJ010015438">
    <property type="protein sequence ID" value="CAK0853922.1"/>
    <property type="molecule type" value="Genomic_DNA"/>
</dbReference>
<sequence length="376" mass="40610">MSLGRAAVVVAFAGRAASLLMHVDQAPELAGPGSDMFNTSRVAIQWSETRLGPPALESEACVAAWNFSFQSEWKEKDPIIFPEAGIGARRRMVEMDGMEYQLFLPRGWGNNSLYPHPTVIYFHSHPERKWSLMNSESLPRMLARNQSQSFDNRSCWCLPEAGYDAYAETNDTSKAYDDGTPAAPTGSPMADCTFADTFNSLVIMPQGWVGSETPGWTTSHFATIKNITTAIIQKFNGDADKIIVTGTAEGGAGALEFAKTYPDLVSAAIITDAPSATSDSSLEGLPIYVTADGSMGDAASVDALVVSLKGRASGETKYTRYATAPSAADPGFSAGYGHSSDIIYRDPQLWAWAYSFKTQGGRERLGLEPLPFVPMH</sequence>
<evidence type="ECO:0008006" key="4">
    <source>
        <dbReference type="Google" id="ProtNLM"/>
    </source>
</evidence>
<evidence type="ECO:0000313" key="3">
    <source>
        <dbReference type="Proteomes" id="UP001189429"/>
    </source>
</evidence>
<reference evidence="2" key="1">
    <citation type="submission" date="2023-10" db="EMBL/GenBank/DDBJ databases">
        <authorList>
            <person name="Chen Y."/>
            <person name="Shah S."/>
            <person name="Dougan E. K."/>
            <person name="Thang M."/>
            <person name="Chan C."/>
        </authorList>
    </citation>
    <scope>NUCLEOTIDE SEQUENCE [LARGE SCALE GENOMIC DNA]</scope>
</reference>
<organism evidence="2 3">
    <name type="scientific">Prorocentrum cordatum</name>
    <dbReference type="NCBI Taxonomy" id="2364126"/>
    <lineage>
        <taxon>Eukaryota</taxon>
        <taxon>Sar</taxon>
        <taxon>Alveolata</taxon>
        <taxon>Dinophyceae</taxon>
        <taxon>Prorocentrales</taxon>
        <taxon>Prorocentraceae</taxon>
        <taxon>Prorocentrum</taxon>
    </lineage>
</organism>
<comment type="caution">
    <text evidence="2">The sequence shown here is derived from an EMBL/GenBank/DDBJ whole genome shotgun (WGS) entry which is preliminary data.</text>
</comment>
<protein>
    <recommendedName>
        <fullName evidence="4">Feruloyl esterase</fullName>
    </recommendedName>
</protein>
<gene>
    <name evidence="2" type="ORF">PCOR1329_LOCUS45246</name>
</gene>
<dbReference type="SUPFAM" id="SSF53474">
    <property type="entry name" value="alpha/beta-Hydrolases"/>
    <property type="match status" value="1"/>
</dbReference>